<organism evidence="3 4">
    <name type="scientific">Streptomyces polyrhachis</name>
    <dbReference type="NCBI Taxonomy" id="1282885"/>
    <lineage>
        <taxon>Bacteria</taxon>
        <taxon>Bacillati</taxon>
        <taxon>Actinomycetota</taxon>
        <taxon>Actinomycetes</taxon>
        <taxon>Kitasatosporales</taxon>
        <taxon>Streptomycetaceae</taxon>
        <taxon>Streptomyces</taxon>
    </lineage>
</organism>
<dbReference type="Pfam" id="PF09250">
    <property type="entry name" value="Prim-Pol"/>
    <property type="match status" value="1"/>
</dbReference>
<dbReference type="InterPro" id="IPR015330">
    <property type="entry name" value="DNA_primase/pol_bifunc_N"/>
</dbReference>
<evidence type="ECO:0000256" key="1">
    <source>
        <dbReference type="SAM" id="MobiDB-lite"/>
    </source>
</evidence>
<dbReference type="SMART" id="SM00943">
    <property type="entry name" value="Prim-Pol"/>
    <property type="match status" value="1"/>
</dbReference>
<accession>A0ABW2GPH3</accession>
<dbReference type="RefSeq" id="WP_386418026.1">
    <property type="nucleotide sequence ID" value="NZ_JBHSZO010000046.1"/>
</dbReference>
<dbReference type="SUPFAM" id="SSF56747">
    <property type="entry name" value="Prim-pol domain"/>
    <property type="match status" value="1"/>
</dbReference>
<feature type="compositionally biased region" description="Basic and acidic residues" evidence="1">
    <location>
        <begin position="1"/>
        <end position="12"/>
    </location>
</feature>
<reference evidence="4" key="1">
    <citation type="journal article" date="2019" name="Int. J. Syst. Evol. Microbiol.">
        <title>The Global Catalogue of Microorganisms (GCM) 10K type strain sequencing project: providing services to taxonomists for standard genome sequencing and annotation.</title>
        <authorList>
            <consortium name="The Broad Institute Genomics Platform"/>
            <consortium name="The Broad Institute Genome Sequencing Center for Infectious Disease"/>
            <person name="Wu L."/>
            <person name="Ma J."/>
        </authorList>
    </citation>
    <scope>NUCLEOTIDE SEQUENCE [LARGE SCALE GENOMIC DNA]</scope>
    <source>
        <strain evidence="4">CGMCC 1.13681</strain>
    </source>
</reference>
<evidence type="ECO:0000313" key="3">
    <source>
        <dbReference type="EMBL" id="MFC7220979.1"/>
    </source>
</evidence>
<evidence type="ECO:0000313" key="4">
    <source>
        <dbReference type="Proteomes" id="UP001596413"/>
    </source>
</evidence>
<feature type="region of interest" description="Disordered" evidence="1">
    <location>
        <begin position="1"/>
        <end position="34"/>
    </location>
</feature>
<dbReference type="Proteomes" id="UP001596413">
    <property type="component" value="Unassembled WGS sequence"/>
</dbReference>
<proteinExistence type="predicted"/>
<dbReference type="EMBL" id="JBHSZO010000046">
    <property type="protein sequence ID" value="MFC7220979.1"/>
    <property type="molecule type" value="Genomic_DNA"/>
</dbReference>
<name>A0ABW2GPH3_9ACTN</name>
<feature type="domain" description="DNA primase/polymerase bifunctional N-terminal" evidence="2">
    <location>
        <begin position="38"/>
        <end position="251"/>
    </location>
</feature>
<dbReference type="CDD" id="cd04859">
    <property type="entry name" value="Prim_Pol"/>
    <property type="match status" value="1"/>
</dbReference>
<keyword evidence="4" id="KW-1185">Reference proteome</keyword>
<gene>
    <name evidence="3" type="ORF">ACFQLX_22890</name>
</gene>
<sequence>MPAELRHSRSDSTRGAPPGNTPPSTPVGTPPGAARSLAHRCAALGWPVLPLAAGRKTPAANCEACRRPGHTRHGCPCLAEGRWCHGFHAATLDEERIDRWWGAAPQFGVGVSCGPARLVVIDIDAHTQSLPPRDRLLPGIPMPDDVDLTGLATGFHTLAVLSALRGVASPADDAATLRVRTPSGGLHVWYRAVDGRRWQCSTGSGSGRALAWQVDVRAHGGYIIAPGTRTTAGAYTALSGAPTPAPLPAWLAYELERTGHLAGATLPAQRPVPPRARQAVLAAGGPGPRARALAPLLAEVTACALTAHGAGFSEKLNRAAYTAGGLIAAGHLDEQAAALALRRAAALARPGQERRAEQIIRGALSAGAHRPLTLGSGR</sequence>
<evidence type="ECO:0000259" key="2">
    <source>
        <dbReference type="SMART" id="SM00943"/>
    </source>
</evidence>
<protein>
    <submittedName>
        <fullName evidence="3">Bifunctional DNA primase/polymerase</fullName>
    </submittedName>
</protein>
<feature type="compositionally biased region" description="Pro residues" evidence="1">
    <location>
        <begin position="19"/>
        <end position="29"/>
    </location>
</feature>
<comment type="caution">
    <text evidence="3">The sequence shown here is derived from an EMBL/GenBank/DDBJ whole genome shotgun (WGS) entry which is preliminary data.</text>
</comment>